<keyword evidence="3 4" id="KW-0862">Zinc</keyword>
<dbReference type="InterPro" id="IPR001293">
    <property type="entry name" value="Znf_TRAF"/>
</dbReference>
<dbReference type="GO" id="GO:0008270">
    <property type="term" value="F:zinc ion binding"/>
    <property type="evidence" value="ECO:0007669"/>
    <property type="project" value="UniProtKB-KW"/>
</dbReference>
<sequence>SSWMLSACENCSAEVLVDNLALHESHCGRFLCLCPDCGETVSREQLEQHRLEEHSQVEECTARLLCCDFCELELPVRRLEEHQQVCGSRTEHCNTCHRYVLLRNLAQHTLACPATAGPATSWPLGGKWYHLWRSERK</sequence>
<organism evidence="6 7">
    <name type="scientific">Gadus morhua</name>
    <name type="common">Atlantic cod</name>
    <dbReference type="NCBI Taxonomy" id="8049"/>
    <lineage>
        <taxon>Eukaryota</taxon>
        <taxon>Metazoa</taxon>
        <taxon>Chordata</taxon>
        <taxon>Craniata</taxon>
        <taxon>Vertebrata</taxon>
        <taxon>Euteleostomi</taxon>
        <taxon>Actinopterygii</taxon>
        <taxon>Neopterygii</taxon>
        <taxon>Teleostei</taxon>
        <taxon>Neoteleostei</taxon>
        <taxon>Acanthomorphata</taxon>
        <taxon>Zeiogadaria</taxon>
        <taxon>Gadariae</taxon>
        <taxon>Gadiformes</taxon>
        <taxon>Gadoidei</taxon>
        <taxon>Gadidae</taxon>
        <taxon>Gadus</taxon>
    </lineage>
</organism>
<accession>A0A8C5BC30</accession>
<dbReference type="Pfam" id="PF21366">
    <property type="entry name" value="TRAFD1-XIAF1_ZnF"/>
    <property type="match status" value="1"/>
</dbReference>
<evidence type="ECO:0000256" key="4">
    <source>
        <dbReference type="PROSITE-ProRule" id="PRU00207"/>
    </source>
</evidence>
<keyword evidence="2 4" id="KW-0863">Zinc-finger</keyword>
<protein>
    <recommendedName>
        <fullName evidence="5">TRAF-type domain-containing protein</fullName>
    </recommendedName>
</protein>
<dbReference type="SUPFAM" id="SSF49599">
    <property type="entry name" value="TRAF domain-like"/>
    <property type="match status" value="1"/>
</dbReference>
<evidence type="ECO:0000259" key="5">
    <source>
        <dbReference type="PROSITE" id="PS50145"/>
    </source>
</evidence>
<feature type="domain" description="TRAF-type" evidence="5">
    <location>
        <begin position="23"/>
        <end position="80"/>
    </location>
</feature>
<dbReference type="PANTHER" id="PTHR16295:SF17">
    <property type="entry name" value="XIAP-ASSOCIATED FACTOR 1"/>
    <property type="match status" value="1"/>
</dbReference>
<keyword evidence="1 4" id="KW-0479">Metal-binding</keyword>
<dbReference type="InterPro" id="IPR013083">
    <property type="entry name" value="Znf_RING/FYVE/PHD"/>
</dbReference>
<dbReference type="Gene3D" id="3.30.40.10">
    <property type="entry name" value="Zinc/RING finger domain, C3HC4 (zinc finger)"/>
    <property type="match status" value="2"/>
</dbReference>
<dbReference type="Ensembl" id="ENSGMOT00000042554.1">
    <property type="protein sequence ID" value="ENSGMOP00000044971.1"/>
    <property type="gene ID" value="ENSGMOG00000031650.1"/>
</dbReference>
<dbReference type="PROSITE" id="PS50145">
    <property type="entry name" value="ZF_TRAF"/>
    <property type="match status" value="1"/>
</dbReference>
<dbReference type="GO" id="GO:0005739">
    <property type="term" value="C:mitochondrion"/>
    <property type="evidence" value="ECO:0007669"/>
    <property type="project" value="TreeGrafter"/>
</dbReference>
<reference evidence="6" key="1">
    <citation type="submission" date="2025-08" db="UniProtKB">
        <authorList>
            <consortium name="Ensembl"/>
        </authorList>
    </citation>
    <scope>IDENTIFICATION</scope>
</reference>
<keyword evidence="7" id="KW-1185">Reference proteome</keyword>
<evidence type="ECO:0000256" key="1">
    <source>
        <dbReference type="ARBA" id="ARBA00022723"/>
    </source>
</evidence>
<reference evidence="6" key="2">
    <citation type="submission" date="2025-09" db="UniProtKB">
        <authorList>
            <consortium name="Ensembl"/>
        </authorList>
    </citation>
    <scope>IDENTIFICATION</scope>
</reference>
<evidence type="ECO:0000256" key="2">
    <source>
        <dbReference type="ARBA" id="ARBA00022771"/>
    </source>
</evidence>
<dbReference type="AlphaFoldDB" id="A0A8C5BC30"/>
<dbReference type="PANTHER" id="PTHR16295">
    <property type="entry name" value="TRAF-TYPE ZINC FINGER PROTEIN-RELATED"/>
    <property type="match status" value="1"/>
</dbReference>
<name>A0A8C5BC30_GADMO</name>
<evidence type="ECO:0000313" key="6">
    <source>
        <dbReference type="Ensembl" id="ENSGMOP00000044971.1"/>
    </source>
</evidence>
<dbReference type="Proteomes" id="UP000694546">
    <property type="component" value="Chromosome 16"/>
</dbReference>
<evidence type="ECO:0000313" key="7">
    <source>
        <dbReference type="Proteomes" id="UP000694546"/>
    </source>
</evidence>
<feature type="zinc finger region" description="TRAF-type" evidence="4">
    <location>
        <begin position="23"/>
        <end position="80"/>
    </location>
</feature>
<proteinExistence type="predicted"/>
<dbReference type="GeneTree" id="ENSGT00530000063869"/>
<dbReference type="InterPro" id="IPR051986">
    <property type="entry name" value="Innate_Immune_Apopt_Reg"/>
</dbReference>
<dbReference type="InterPro" id="IPR049439">
    <property type="entry name" value="TRAFD1-XIAF1_Znf"/>
</dbReference>
<evidence type="ECO:0000256" key="3">
    <source>
        <dbReference type="ARBA" id="ARBA00022833"/>
    </source>
</evidence>